<feature type="domain" description="Ubiquitin-like" evidence="10">
    <location>
        <begin position="260"/>
        <end position="288"/>
    </location>
</feature>
<evidence type="ECO:0000259" key="10">
    <source>
        <dbReference type="PROSITE" id="PS50053"/>
    </source>
</evidence>
<name>A0A2N9IWN3_FAGSY</name>
<evidence type="ECO:0000256" key="5">
    <source>
        <dbReference type="ARBA" id="ARBA00022499"/>
    </source>
</evidence>
<evidence type="ECO:0000256" key="6">
    <source>
        <dbReference type="ARBA" id="ARBA00022737"/>
    </source>
</evidence>
<gene>
    <name evidence="11" type="ORF">FSB_LOCUS57688</name>
</gene>
<comment type="similarity">
    <text evidence="3">Belongs to the ubiquitin family.</text>
</comment>
<evidence type="ECO:0000256" key="1">
    <source>
        <dbReference type="ARBA" id="ARBA00004123"/>
    </source>
</evidence>
<dbReference type="SUPFAM" id="SSF54236">
    <property type="entry name" value="Ubiquitin-like"/>
    <property type="match status" value="2"/>
</dbReference>
<dbReference type="Pfam" id="PF00240">
    <property type="entry name" value="ubiquitin"/>
    <property type="match status" value="1"/>
</dbReference>
<protein>
    <recommendedName>
        <fullName evidence="10">Ubiquitin-like domain-containing protein</fullName>
    </recommendedName>
</protein>
<dbReference type="EMBL" id="OIVN01006287">
    <property type="protein sequence ID" value="SPD29806.1"/>
    <property type="molecule type" value="Genomic_DNA"/>
</dbReference>
<evidence type="ECO:0000313" key="11">
    <source>
        <dbReference type="EMBL" id="SPD29806.1"/>
    </source>
</evidence>
<evidence type="ECO:0000256" key="2">
    <source>
        <dbReference type="ARBA" id="ARBA00004496"/>
    </source>
</evidence>
<dbReference type="PROSITE" id="PS50053">
    <property type="entry name" value="UBIQUITIN_2"/>
    <property type="match status" value="1"/>
</dbReference>
<dbReference type="InterPro" id="IPR006912">
    <property type="entry name" value="Harbinger_derived_prot"/>
</dbReference>
<dbReference type="FunFam" id="3.10.20.90:FF:000469">
    <property type="entry name" value="Polyubiquitin-C"/>
    <property type="match status" value="1"/>
</dbReference>
<dbReference type="PANTHER" id="PTHR10666">
    <property type="entry name" value="UBIQUITIN"/>
    <property type="match status" value="1"/>
</dbReference>
<organism evidence="11">
    <name type="scientific">Fagus sylvatica</name>
    <name type="common">Beechnut</name>
    <dbReference type="NCBI Taxonomy" id="28930"/>
    <lineage>
        <taxon>Eukaryota</taxon>
        <taxon>Viridiplantae</taxon>
        <taxon>Streptophyta</taxon>
        <taxon>Embryophyta</taxon>
        <taxon>Tracheophyta</taxon>
        <taxon>Spermatophyta</taxon>
        <taxon>Magnoliopsida</taxon>
        <taxon>eudicotyledons</taxon>
        <taxon>Gunneridae</taxon>
        <taxon>Pentapetalae</taxon>
        <taxon>rosids</taxon>
        <taxon>fabids</taxon>
        <taxon>Fagales</taxon>
        <taxon>Fagaceae</taxon>
        <taxon>Fagus</taxon>
    </lineage>
</organism>
<evidence type="ECO:0000256" key="9">
    <source>
        <dbReference type="SAM" id="MobiDB-lite"/>
    </source>
</evidence>
<dbReference type="GO" id="GO:0003729">
    <property type="term" value="F:mRNA binding"/>
    <property type="evidence" value="ECO:0007669"/>
    <property type="project" value="UniProtKB-ARBA"/>
</dbReference>
<feature type="region of interest" description="Disordered" evidence="9">
    <location>
        <begin position="135"/>
        <end position="163"/>
    </location>
</feature>
<dbReference type="Pfam" id="PF04827">
    <property type="entry name" value="Plant_tran"/>
    <property type="match status" value="1"/>
</dbReference>
<keyword evidence="4" id="KW-0963">Cytoplasm</keyword>
<keyword evidence="8" id="KW-0539">Nucleus</keyword>
<dbReference type="InterPro" id="IPR050158">
    <property type="entry name" value="Ubiquitin_ubiquitin-like"/>
</dbReference>
<evidence type="ECO:0000256" key="4">
    <source>
        <dbReference type="ARBA" id="ARBA00022490"/>
    </source>
</evidence>
<keyword evidence="7" id="KW-0832">Ubl conjugation</keyword>
<keyword evidence="5" id="KW-1017">Isopeptide bond</keyword>
<sequence>MNRGRLIAPYRGVHYHLKEYSTRPPQNAKELFNLRHASWRNAIERAFGVLKKRFPIIRSTTKLTYSVDTQTEIILACCIIHNLMGVDLDERLIVEVDEELFVKEVVKELVIMVKQQRRNVLVEESDQMRSPEINVARSRAPSQEAFSSKSKKEKKKRVSEDDERDNAISRSFYNISMAMEGAIEVMEKCFMKISGAEIYAALEITAKTRSRKESLGPAERERGVRLREKEGAGLVGEGLDEDDGFLPVRVLPVERERGRKQLEDGRTLADYNIQKESTLHLVLRLRGCMQIFVKTLTGKTITLEVESSDTIDNGKNPRQGLTRPSPAKIHCLCQDLHRQDQHLLSLSIARLFLSLLV</sequence>
<evidence type="ECO:0000256" key="3">
    <source>
        <dbReference type="ARBA" id="ARBA00008430"/>
    </source>
</evidence>
<dbReference type="Gene3D" id="3.10.20.90">
    <property type="entry name" value="Phosphatidylinositol 3-kinase Catalytic Subunit, Chain A, domain 1"/>
    <property type="match status" value="2"/>
</dbReference>
<accession>A0A2N9IWN3</accession>
<evidence type="ECO:0000256" key="7">
    <source>
        <dbReference type="ARBA" id="ARBA00022843"/>
    </source>
</evidence>
<dbReference type="InterPro" id="IPR029071">
    <property type="entry name" value="Ubiquitin-like_domsf"/>
</dbReference>
<dbReference type="GO" id="GO:0005634">
    <property type="term" value="C:nucleus"/>
    <property type="evidence" value="ECO:0007669"/>
    <property type="project" value="UniProtKB-SubCell"/>
</dbReference>
<proteinExistence type="inferred from homology"/>
<comment type="subcellular location">
    <subcellularLocation>
        <location evidence="2">Cytoplasm</location>
    </subcellularLocation>
    <subcellularLocation>
        <location evidence="1">Nucleus</location>
    </subcellularLocation>
</comment>
<keyword evidence="6" id="KW-0677">Repeat</keyword>
<dbReference type="AlphaFoldDB" id="A0A2N9IWN3"/>
<dbReference type="GO" id="GO:0005737">
    <property type="term" value="C:cytoplasm"/>
    <property type="evidence" value="ECO:0007669"/>
    <property type="project" value="UniProtKB-SubCell"/>
</dbReference>
<dbReference type="InterPro" id="IPR000626">
    <property type="entry name" value="Ubiquitin-like_dom"/>
</dbReference>
<reference evidence="11" key="1">
    <citation type="submission" date="2018-02" db="EMBL/GenBank/DDBJ databases">
        <authorList>
            <person name="Cohen D.B."/>
            <person name="Kent A.D."/>
        </authorList>
    </citation>
    <scope>NUCLEOTIDE SEQUENCE</scope>
</reference>
<evidence type="ECO:0000256" key="8">
    <source>
        <dbReference type="ARBA" id="ARBA00023242"/>
    </source>
</evidence>